<sequence length="211" mass="24042">MLSWNKTFKKKIVIHPRVDPSLSSDRVTATLNKTLCSLFSPKKREINLDAVLDKEYLNPGRESNISFAVKNNSDLIVSIKTELLCKTYYKIPKHKKTLHKKKVIHFSTVETPKIPESSQISNISHTIPVPPEIFTVRHSNILNREYKLRVTLKVPCPHVNSSVVIPVFVGESVEENVEVVGEFIEPLQAPPSYWETMQEFKAAAVPPQKRM</sequence>
<name>A0AAD7YND3_MYTSE</name>
<evidence type="ECO:0000313" key="2">
    <source>
        <dbReference type="EMBL" id="KAJ8721244.1"/>
    </source>
</evidence>
<accession>A0AAD7YND3</accession>
<dbReference type="AlphaFoldDB" id="A0AAD7YND3"/>
<proteinExistence type="predicted"/>
<dbReference type="SUPFAM" id="SSF81296">
    <property type="entry name" value="E set domains"/>
    <property type="match status" value="1"/>
</dbReference>
<comment type="caution">
    <text evidence="2">The sequence shown here is derived from an EMBL/GenBank/DDBJ whole genome shotgun (WGS) entry which is preliminary data.</text>
</comment>
<reference evidence="2" key="1">
    <citation type="submission" date="2023-03" db="EMBL/GenBank/DDBJ databases">
        <title>Chromosome-level genomes of two armyworms, Mythimna separata and Mythimna loreyi, provide insights into the biosynthesis and reception of sex pheromones.</title>
        <authorList>
            <person name="Zhao H."/>
        </authorList>
    </citation>
    <scope>NUCLEOTIDE SEQUENCE</scope>
    <source>
        <strain evidence="2">BeijingLab</strain>
        <tissue evidence="2">Pupa</tissue>
    </source>
</reference>
<dbReference type="InterPro" id="IPR011022">
    <property type="entry name" value="Arrestin_C-like"/>
</dbReference>
<evidence type="ECO:0000313" key="3">
    <source>
        <dbReference type="Proteomes" id="UP001231518"/>
    </source>
</evidence>
<dbReference type="Gene3D" id="2.60.40.640">
    <property type="match status" value="1"/>
</dbReference>
<dbReference type="EMBL" id="JARGEI010000013">
    <property type="protein sequence ID" value="KAJ8721244.1"/>
    <property type="molecule type" value="Genomic_DNA"/>
</dbReference>
<dbReference type="Proteomes" id="UP001231518">
    <property type="component" value="Chromosome 12"/>
</dbReference>
<dbReference type="Pfam" id="PF02752">
    <property type="entry name" value="Arrestin_C"/>
    <property type="match status" value="1"/>
</dbReference>
<gene>
    <name evidence="2" type="ORF">PYW07_002019</name>
</gene>
<feature type="domain" description="Arrestin C-terminal-like" evidence="1">
    <location>
        <begin position="44"/>
        <end position="172"/>
    </location>
</feature>
<keyword evidence="3" id="KW-1185">Reference proteome</keyword>
<dbReference type="InterPro" id="IPR014756">
    <property type="entry name" value="Ig_E-set"/>
</dbReference>
<organism evidence="2 3">
    <name type="scientific">Mythimna separata</name>
    <name type="common">Oriental armyworm</name>
    <name type="synonym">Pseudaletia separata</name>
    <dbReference type="NCBI Taxonomy" id="271217"/>
    <lineage>
        <taxon>Eukaryota</taxon>
        <taxon>Metazoa</taxon>
        <taxon>Ecdysozoa</taxon>
        <taxon>Arthropoda</taxon>
        <taxon>Hexapoda</taxon>
        <taxon>Insecta</taxon>
        <taxon>Pterygota</taxon>
        <taxon>Neoptera</taxon>
        <taxon>Endopterygota</taxon>
        <taxon>Lepidoptera</taxon>
        <taxon>Glossata</taxon>
        <taxon>Ditrysia</taxon>
        <taxon>Noctuoidea</taxon>
        <taxon>Noctuidae</taxon>
        <taxon>Noctuinae</taxon>
        <taxon>Hadenini</taxon>
        <taxon>Mythimna</taxon>
    </lineage>
</organism>
<dbReference type="InterPro" id="IPR014752">
    <property type="entry name" value="Arrestin-like_C"/>
</dbReference>
<evidence type="ECO:0000259" key="1">
    <source>
        <dbReference type="Pfam" id="PF02752"/>
    </source>
</evidence>
<protein>
    <recommendedName>
        <fullName evidence="1">Arrestin C-terminal-like domain-containing protein</fullName>
    </recommendedName>
</protein>